<evidence type="ECO:0000256" key="1">
    <source>
        <dbReference type="ARBA" id="ARBA00000851"/>
    </source>
</evidence>
<dbReference type="InterPro" id="IPR055180">
    <property type="entry name" value="HsdR_RecA-like_helicase_dom_2"/>
</dbReference>
<proteinExistence type="inferred from homology"/>
<dbReference type="RefSeq" id="WP_152192028.1">
    <property type="nucleotide sequence ID" value="NZ_WFKJ01000061.1"/>
</dbReference>
<dbReference type="InterPro" id="IPR021810">
    <property type="entry name" value="T1RH-like_C"/>
</dbReference>
<comment type="catalytic activity">
    <reaction evidence="1 10">
        <text>Endonucleolytic cleavage of DNA to give random double-stranded fragments with terminal 5'-phosphates, ATP is simultaneously hydrolyzed.</text>
        <dbReference type="EC" id="3.1.21.3"/>
    </reaction>
</comment>
<dbReference type="Pfam" id="PF04313">
    <property type="entry name" value="HSDR_N"/>
    <property type="match status" value="1"/>
</dbReference>
<dbReference type="PANTHER" id="PTHR30195">
    <property type="entry name" value="TYPE I SITE-SPECIFIC DEOXYRIBONUCLEASE PROTEIN SUBUNIT M AND R"/>
    <property type="match status" value="1"/>
</dbReference>
<evidence type="ECO:0000256" key="7">
    <source>
        <dbReference type="ARBA" id="ARBA00022801"/>
    </source>
</evidence>
<evidence type="ECO:0000256" key="3">
    <source>
        <dbReference type="ARBA" id="ARBA00022722"/>
    </source>
</evidence>
<evidence type="ECO:0000256" key="6">
    <source>
        <dbReference type="ARBA" id="ARBA00022759"/>
    </source>
</evidence>
<dbReference type="Gene3D" id="3.40.50.300">
    <property type="entry name" value="P-loop containing nucleotide triphosphate hydrolases"/>
    <property type="match status" value="2"/>
</dbReference>
<dbReference type="Gene3D" id="3.90.1570.50">
    <property type="match status" value="1"/>
</dbReference>
<evidence type="ECO:0000256" key="9">
    <source>
        <dbReference type="ARBA" id="ARBA00023125"/>
    </source>
</evidence>
<dbReference type="CDD" id="cd22332">
    <property type="entry name" value="HsdR_N"/>
    <property type="match status" value="1"/>
</dbReference>
<dbReference type="PROSITE" id="PS51192">
    <property type="entry name" value="HELICASE_ATP_BIND_1"/>
    <property type="match status" value="1"/>
</dbReference>
<comment type="caution">
    <text evidence="13">The sequence shown here is derived from an EMBL/GenBank/DDBJ whole genome shotgun (WGS) entry which is preliminary data.</text>
</comment>
<evidence type="ECO:0000256" key="4">
    <source>
        <dbReference type="ARBA" id="ARBA00022741"/>
    </source>
</evidence>
<evidence type="ECO:0000256" key="5">
    <source>
        <dbReference type="ARBA" id="ARBA00022747"/>
    </source>
</evidence>
<dbReference type="Proteomes" id="UP000472839">
    <property type="component" value="Unassembled WGS sequence"/>
</dbReference>
<evidence type="ECO:0000313" key="15">
    <source>
        <dbReference type="Proteomes" id="UP000472839"/>
    </source>
</evidence>
<dbReference type="GO" id="GO:0009307">
    <property type="term" value="P:DNA restriction-modification system"/>
    <property type="evidence" value="ECO:0007669"/>
    <property type="project" value="UniProtKB-KW"/>
</dbReference>
<comment type="similarity">
    <text evidence="2 10">Belongs to the HsdR family.</text>
</comment>
<keyword evidence="6" id="KW-0255">Endonuclease</keyword>
<dbReference type="InterPro" id="IPR051268">
    <property type="entry name" value="Type-I_R_enzyme_R_subunit"/>
</dbReference>
<dbReference type="EMBL" id="WFKJ01000061">
    <property type="protein sequence ID" value="KAB7887611.1"/>
    <property type="molecule type" value="Genomic_DNA"/>
</dbReference>
<keyword evidence="7 10" id="KW-0378">Hydrolase</keyword>
<evidence type="ECO:0000313" key="13">
    <source>
        <dbReference type="EMBL" id="KAB7889629.1"/>
    </source>
</evidence>
<evidence type="ECO:0000313" key="12">
    <source>
        <dbReference type="EMBL" id="KAB7887611.1"/>
    </source>
</evidence>
<dbReference type="CDD" id="cd18800">
    <property type="entry name" value="SF2_C_EcoR124I-like"/>
    <property type="match status" value="1"/>
</dbReference>
<keyword evidence="3" id="KW-0540">Nuclease</keyword>
<keyword evidence="8 10" id="KW-0067">ATP-binding</keyword>
<gene>
    <name evidence="12" type="ORF">GBG18_13920</name>
    <name evidence="13" type="ORF">GBG19_05315</name>
</gene>
<evidence type="ECO:0000256" key="2">
    <source>
        <dbReference type="ARBA" id="ARBA00008598"/>
    </source>
</evidence>
<accession>A0A6L4WTN1</accession>
<dbReference type="EMBL" id="WFKK01000011">
    <property type="protein sequence ID" value="KAB7889629.1"/>
    <property type="molecule type" value="Genomic_DNA"/>
</dbReference>
<evidence type="ECO:0000259" key="11">
    <source>
        <dbReference type="PROSITE" id="PS51192"/>
    </source>
</evidence>
<dbReference type="InterPro" id="IPR007409">
    <property type="entry name" value="Restrct_endonuc_type1_HsdR_N"/>
</dbReference>
<dbReference type="SMART" id="SM00487">
    <property type="entry name" value="DEXDc"/>
    <property type="match status" value="1"/>
</dbReference>
<dbReference type="AlphaFoldDB" id="A0A6L4WTN1"/>
<evidence type="ECO:0000256" key="8">
    <source>
        <dbReference type="ARBA" id="ARBA00022840"/>
    </source>
</evidence>
<dbReference type="InterPro" id="IPR014001">
    <property type="entry name" value="Helicase_ATP-bd"/>
</dbReference>
<dbReference type="EC" id="3.1.21.3" evidence="10"/>
<dbReference type="SUPFAM" id="SSF52540">
    <property type="entry name" value="P-loop containing nucleoside triphosphate hydrolases"/>
    <property type="match status" value="2"/>
</dbReference>
<dbReference type="InterPro" id="IPR040980">
    <property type="entry name" value="SWI2_SNF2"/>
</dbReference>
<feature type="domain" description="Helicase ATP-binding" evidence="11">
    <location>
        <begin position="295"/>
        <end position="453"/>
    </location>
</feature>
<dbReference type="InterPro" id="IPR027417">
    <property type="entry name" value="P-loop_NTPase"/>
</dbReference>
<organism evidence="13 15">
    <name type="scientific">Poseidonibacter ostreae</name>
    <dbReference type="NCBI Taxonomy" id="2654171"/>
    <lineage>
        <taxon>Bacteria</taxon>
        <taxon>Pseudomonadati</taxon>
        <taxon>Campylobacterota</taxon>
        <taxon>Epsilonproteobacteria</taxon>
        <taxon>Campylobacterales</taxon>
        <taxon>Arcobacteraceae</taxon>
        <taxon>Poseidonibacter</taxon>
    </lineage>
</organism>
<name>A0A6L4WTN1_9BACT</name>
<dbReference type="GO" id="GO:0005524">
    <property type="term" value="F:ATP binding"/>
    <property type="evidence" value="ECO:0007669"/>
    <property type="project" value="UniProtKB-KW"/>
</dbReference>
<dbReference type="Pfam" id="PF18766">
    <property type="entry name" value="SWI2_SNF2"/>
    <property type="match status" value="1"/>
</dbReference>
<keyword evidence="14" id="KW-1185">Reference proteome</keyword>
<keyword evidence="4 10" id="KW-0547">Nucleotide-binding</keyword>
<evidence type="ECO:0000256" key="10">
    <source>
        <dbReference type="RuleBase" id="RU364115"/>
    </source>
</evidence>
<dbReference type="GO" id="GO:0003677">
    <property type="term" value="F:DNA binding"/>
    <property type="evidence" value="ECO:0007669"/>
    <property type="project" value="UniProtKB-KW"/>
</dbReference>
<dbReference type="Proteomes" id="UP000461010">
    <property type="component" value="Unassembled WGS sequence"/>
</dbReference>
<dbReference type="PANTHER" id="PTHR30195:SF15">
    <property type="entry name" value="TYPE I RESTRICTION ENZYME HINDI ENDONUCLEASE SUBUNIT"/>
    <property type="match status" value="1"/>
</dbReference>
<dbReference type="CDD" id="cd18030">
    <property type="entry name" value="DEXHc_RE_I_HsdR"/>
    <property type="match status" value="1"/>
</dbReference>
<comment type="function">
    <text evidence="10">Subunit R is required for both nuclease and ATPase activities, but not for modification.</text>
</comment>
<dbReference type="Pfam" id="PF22679">
    <property type="entry name" value="T1R_D3-like"/>
    <property type="match status" value="1"/>
</dbReference>
<dbReference type="GO" id="GO:0009035">
    <property type="term" value="F:type I site-specific deoxyribonuclease activity"/>
    <property type="evidence" value="ECO:0007669"/>
    <property type="project" value="UniProtKB-EC"/>
</dbReference>
<protein>
    <recommendedName>
        <fullName evidence="10">Type I restriction enzyme endonuclease subunit</fullName>
        <shortName evidence="10">R protein</shortName>
        <ecNumber evidence="10">3.1.21.3</ecNumber>
    </recommendedName>
</protein>
<sequence>MIPDISAEKQLQNNTINLLKSMGYKFISQVDNVNLRNGKLGEVVLKDILVKQLQELNNFEYKNNTYPFSSKNIANAIASLDESLNEGLMTANGRVSDQLILGNSYQEELIDGATKSFSFKYIDFMNPENNVFHFTEEFTVSRTIQNETEKTRRPDIVLFINGIPFGVIELKKSSVDTEQGISQMIRNQLKGEIGQLFKYVQITLAGNNHSPKYATTGTPKKFYATWEEDTNKQLEKLVINRTASKLDSTIYSLFNKNRVIQLLHSFIIFDNKIKKIARYQQFFAIKEIVRKIEKLDNTGKRGGGLIWHTQGSGKSLTMVMLTRVIKREILNSKIIVVTDRKDLDRQIHSTFKNSEIEAQRAKNGRHLVSLLQSGKSVITTLIHKFETVAKEKVVLNDPNIFILVDESHRTQGGNLNRAMKKVFPSSCYLGFTGTPLMKKEKSTISKFGGLLHKYTIDQAVKDGAVLPLLYEGRLVEQWVSDERGLQRRFDIISRDLSEEQKRDLARKWVKFQRLASSEQRLEIIMLDIDSHFVKNIKNTGFKAMLATSSKFEAIKYHKLFEELGNVKSAFVISAPDSREGHENIDDDNKTFINEEWRKIIKKYGDEDRYLEKIKDEFIEGDELELLIVVDKLLTGFDAPRATVLYIDKELKEHNLLQAIARVNRLYDGKDFGFIIDYRGLLGNLDSALTSYSSLDGFEEEDLVGAVVDIKNEIAKLKTFYSHLEELFKNVENKNDQESYEVFLADEEKRKEFYEYLSNYGRALKLSLSSDKINEIFSEEEISAFRTKMKFYSNLRVSIKIRYHETVDFGKYEKQMQKLLDTFISADDVNQLTKLVNIFDEDFDSEIERIVGDNARADAILSASTATINEKMESNPAYYEKLAARIQEILEEYKDSRLSEEEKLKHAKDIRSLLMSKNTTEKNNYPESIRNNKCAIAFYDNLGEFISGLIKEDDVLEEIVIKVNNIFNEVSKKPDWTNNSDVTNQIEGQIEDILWDLEDEYKIQFENTDEIIGRIRNLGINNYS</sequence>
<evidence type="ECO:0000313" key="14">
    <source>
        <dbReference type="Proteomes" id="UP000461010"/>
    </source>
</evidence>
<reference evidence="14 15" key="1">
    <citation type="submission" date="2019-10" db="EMBL/GenBank/DDBJ databases">
        <title>Poseidonibacter ostreae sp. nov., isolated from the gut of the Ostrea denselamellosa.</title>
        <authorList>
            <person name="Choi A."/>
        </authorList>
    </citation>
    <scope>NUCLEOTIDE SEQUENCE [LARGE SCALE GENOMIC DNA]</scope>
    <source>
        <strain evidence="13 15">SJOD-M-33</strain>
        <strain evidence="12 14">SJOD-M-5</strain>
    </source>
</reference>
<dbReference type="NCBIfam" id="TIGR00348">
    <property type="entry name" value="hsdR"/>
    <property type="match status" value="1"/>
</dbReference>
<keyword evidence="9 10" id="KW-0238">DNA-binding</keyword>
<comment type="subunit">
    <text evidence="10">The type I restriction/modification system is composed of three polypeptides R, M and S.</text>
</comment>
<keyword evidence="5 10" id="KW-0680">Restriction system</keyword>
<dbReference type="InterPro" id="IPR004473">
    <property type="entry name" value="Restrct_endonuc_typeI_HsdR"/>
</dbReference>
<dbReference type="Pfam" id="PF11867">
    <property type="entry name" value="T1RH-like_C"/>
    <property type="match status" value="1"/>
</dbReference>